<dbReference type="AlphaFoldDB" id="A0A2I4BQ08"/>
<dbReference type="RefSeq" id="XP_013869840.1">
    <property type="nucleotide sequence ID" value="XM_014014386.1"/>
</dbReference>
<dbReference type="GO" id="GO:0070286">
    <property type="term" value="P:axonemal dynein complex assembly"/>
    <property type="evidence" value="ECO:0007669"/>
    <property type="project" value="UniProtKB-UniRule"/>
</dbReference>
<feature type="compositionally biased region" description="Basic and acidic residues" evidence="4">
    <location>
        <begin position="457"/>
        <end position="469"/>
    </location>
</feature>
<dbReference type="CDD" id="cd00298">
    <property type="entry name" value="ACD_sHsps_p23-like"/>
    <property type="match status" value="1"/>
</dbReference>
<keyword evidence="7" id="KW-1185">Reference proteome</keyword>
<gene>
    <name evidence="8" type="primary">LOC106521701</name>
    <name evidence="3" type="synonym">DNAAF2</name>
    <name evidence="3" type="synonym">KTU</name>
</gene>
<evidence type="ECO:0000256" key="2">
    <source>
        <dbReference type="ARBA" id="ARBA00024190"/>
    </source>
</evidence>
<dbReference type="OrthoDB" id="546764at2759"/>
<comment type="function">
    <text evidence="3">Required for cytoplasmic pre-assembly of axonemal dyneins, thereby playing a central role in motility in cilia and flagella. Involved in pre-assembly of dynein arm complexes in the cytoplasm before intraflagellar transport loads them for the ciliary compartment.</text>
</comment>
<feature type="region of interest" description="Disordered" evidence="4">
    <location>
        <begin position="204"/>
        <end position="238"/>
    </location>
</feature>
<accession>A0A2I4BQ08</accession>
<dbReference type="PANTHER" id="PTHR22997:SF3">
    <property type="entry name" value="PROTEIN KINTOUN"/>
    <property type="match status" value="1"/>
</dbReference>
<evidence type="ECO:0000256" key="4">
    <source>
        <dbReference type="SAM" id="MobiDB-lite"/>
    </source>
</evidence>
<evidence type="ECO:0000259" key="5">
    <source>
        <dbReference type="Pfam" id="PF08190"/>
    </source>
</evidence>
<dbReference type="InterPro" id="IPR050734">
    <property type="entry name" value="PIH1/Kintoun_subfamily"/>
</dbReference>
<dbReference type="KEGG" id="alim:106521701"/>
<dbReference type="HAMAP" id="MF_03069">
    <property type="entry name" value="Kintoun"/>
    <property type="match status" value="1"/>
</dbReference>
<dbReference type="InParanoid" id="A0A2I4BQ08"/>
<feature type="compositionally biased region" description="Polar residues" evidence="4">
    <location>
        <begin position="487"/>
        <end position="496"/>
    </location>
</feature>
<dbReference type="InterPro" id="IPR034727">
    <property type="entry name" value="Kintoun"/>
</dbReference>
<feature type="compositionally biased region" description="Acidic residues" evidence="4">
    <location>
        <begin position="369"/>
        <end position="385"/>
    </location>
</feature>
<keyword evidence="1 3" id="KW-0963">Cytoplasm</keyword>
<evidence type="ECO:0000313" key="8">
    <source>
        <dbReference type="RefSeq" id="XP_013869840.1"/>
    </source>
</evidence>
<dbReference type="GO" id="GO:0120293">
    <property type="term" value="C:dynein axonemal particle"/>
    <property type="evidence" value="ECO:0007669"/>
    <property type="project" value="UniProtKB-SubCell"/>
</dbReference>
<dbReference type="InterPro" id="IPR012981">
    <property type="entry name" value="PIH1_N"/>
</dbReference>
<dbReference type="Proteomes" id="UP000192220">
    <property type="component" value="Unplaced"/>
</dbReference>
<proteinExistence type="inferred from homology"/>
<protein>
    <recommendedName>
        <fullName evidence="3">Protein kintoun</fullName>
    </recommendedName>
    <alternativeName>
        <fullName evidence="3">Dynein assembly factor 2, axonemal</fullName>
    </alternativeName>
</protein>
<organism evidence="7 8">
    <name type="scientific">Austrofundulus limnaeus</name>
    <name type="common">Annual killifish</name>
    <dbReference type="NCBI Taxonomy" id="52670"/>
    <lineage>
        <taxon>Eukaryota</taxon>
        <taxon>Metazoa</taxon>
        <taxon>Chordata</taxon>
        <taxon>Craniata</taxon>
        <taxon>Vertebrata</taxon>
        <taxon>Euteleostomi</taxon>
        <taxon>Actinopterygii</taxon>
        <taxon>Neopterygii</taxon>
        <taxon>Teleostei</taxon>
        <taxon>Neoteleostei</taxon>
        <taxon>Acanthomorphata</taxon>
        <taxon>Ovalentaria</taxon>
        <taxon>Atherinomorphae</taxon>
        <taxon>Cyprinodontiformes</taxon>
        <taxon>Rivulidae</taxon>
        <taxon>Austrofundulus</taxon>
    </lineage>
</organism>
<evidence type="ECO:0000259" key="6">
    <source>
        <dbReference type="Pfam" id="PF18201"/>
    </source>
</evidence>
<name>A0A2I4BQ08_AUSLI</name>
<comment type="subcellular location">
    <subcellularLocation>
        <location evidence="3">Cytoplasm</location>
    </subcellularLocation>
    <subcellularLocation>
        <location evidence="2">Dynein axonemal particle</location>
    </subcellularLocation>
    <text evidence="3">Localizes in the apical cytoplasm around the gamma-tubulin-positive pericentriolar region, not in the cilia.</text>
</comment>
<evidence type="ECO:0000313" key="7">
    <source>
        <dbReference type="Proteomes" id="UP000192220"/>
    </source>
</evidence>
<evidence type="ECO:0000256" key="1">
    <source>
        <dbReference type="ARBA" id="ARBA00022490"/>
    </source>
</evidence>
<feature type="domain" description="PIH1D1/2/3 CS-like" evidence="6">
    <location>
        <begin position="238"/>
        <end position="337"/>
    </location>
</feature>
<dbReference type="Pfam" id="PF08190">
    <property type="entry name" value="PIH1"/>
    <property type="match status" value="1"/>
</dbReference>
<feature type="compositionally biased region" description="Basic and acidic residues" evidence="4">
    <location>
        <begin position="354"/>
        <end position="368"/>
    </location>
</feature>
<dbReference type="GO" id="GO:0060285">
    <property type="term" value="P:cilium-dependent cell motility"/>
    <property type="evidence" value="ECO:0007669"/>
    <property type="project" value="UniProtKB-UniRule"/>
</dbReference>
<feature type="compositionally biased region" description="Basic and acidic residues" evidence="4">
    <location>
        <begin position="386"/>
        <end position="410"/>
    </location>
</feature>
<dbReference type="GO" id="GO:0005576">
    <property type="term" value="C:extracellular region"/>
    <property type="evidence" value="ECO:0007669"/>
    <property type="project" value="GOC"/>
</dbReference>
<evidence type="ECO:0000256" key="3">
    <source>
        <dbReference type="HAMAP-Rule" id="MF_03069"/>
    </source>
</evidence>
<dbReference type="GO" id="GO:0003351">
    <property type="term" value="P:epithelial cilium movement involved in extracellular fluid movement"/>
    <property type="evidence" value="ECO:0007669"/>
    <property type="project" value="TreeGrafter"/>
</dbReference>
<dbReference type="Pfam" id="PF18201">
    <property type="entry name" value="PIH1_CS"/>
    <property type="match status" value="1"/>
</dbReference>
<dbReference type="GeneID" id="106521701"/>
<comment type="similarity">
    <text evidence="3">Belongs to the PIH1 family. Kintoun subfamily.</text>
</comment>
<feature type="region of interest" description="Disordered" evidence="4">
    <location>
        <begin position="341"/>
        <end position="410"/>
    </location>
</feature>
<feature type="domain" description="PIH1 N-terminal" evidence="5">
    <location>
        <begin position="42"/>
        <end position="204"/>
    </location>
</feature>
<dbReference type="STRING" id="52670.A0A2I4BQ08"/>
<reference evidence="8" key="1">
    <citation type="submission" date="2025-08" db="UniProtKB">
        <authorList>
            <consortium name="RefSeq"/>
        </authorList>
    </citation>
    <scope>IDENTIFICATION</scope>
    <source>
        <strain evidence="8">Quisiro</strain>
        <tissue evidence="8">Liver</tissue>
    </source>
</reference>
<sequence length="570" mass="63882">MAKQFGEKLSELNLSSDELDRLSQAVRDEKFKQMFCDYAREISDPANRETYEREIKLLEEERGNSVEFVRPAPWRVLRTTAGGEKCFINICGSENVDKPDCRSAVSKDGRRGQRLSLPHGLLPGRQNIDPKGNKHVIYDVIFHPDTLHMAALDKDFNDVVNNTAIDGIQKAFKVVLDKKHVREIKSEYKGTPQACVIRKPLPGYEAKETPEQPDPLAFPHPDAAKPSESGSSVQIQPPAEPSYTLKYRSVVDLQDYVGSRDSAPRPKEVVVVVDLPLLTSVGDSDTSLVVKGKILQLESKRPAYRLELPLAYPVDEENAEAKFNTQRRQLTVTLPVQPSSRASFCLQPGQRGRGMQEEKCQEPERKDNECEEQERVDEETSDEAPEERREELTKRTKQSRGHEKTVEDSWDRSAAQRGCCFLGDNPVLKETTADDNRFDASSKTEYQHIFTSAEHLSLTEEDREPKEASTSESASEETTEGGPESGQMTVTDVTNESNRRDLSVDALKPKNNVAGEGDLPAEQVLQTPEPDRMPSATLREVDADGNETVISDHSTSAGFTFQNKLMYELD</sequence>
<feature type="region of interest" description="Disordered" evidence="4">
    <location>
        <begin position="452"/>
        <end position="535"/>
    </location>
</feature>
<dbReference type="PANTHER" id="PTHR22997">
    <property type="entry name" value="PIH1 DOMAIN-CONTAINING PROTEIN 1"/>
    <property type="match status" value="1"/>
</dbReference>
<dbReference type="InterPro" id="IPR041442">
    <property type="entry name" value="PIH1D1/2/3_CS-like"/>
</dbReference>